<dbReference type="AlphaFoldDB" id="A0A1I0H658"/>
<gene>
    <name evidence="5" type="ORF">SAMN04489858_1101</name>
</gene>
<dbReference type="STRING" id="364199.SAMN04489858_1101"/>
<dbReference type="GO" id="GO:0043565">
    <property type="term" value="F:sequence-specific DNA binding"/>
    <property type="evidence" value="ECO:0007669"/>
    <property type="project" value="InterPro"/>
</dbReference>
<sequence length="305" mass="34725">MMCFEEFSSCVLSNCGHYYSTPLKRSRGSAGVFNIRRRHGIDIADMECTIDRIDRTRAAIRRDDNEYLFLIMQRSGETGYVHNGREETLTPGDCLLMDSSRPAEIRFEGRAAHFLSVHLPRALCLEGRQAVPETGRRIARSHPLQASLRSLITGKGGESEGIDAEYLFDFVAMMFRAEGGNPGAAGFRDREGRYRYARETVERHLSDPEFSIEMLANLVNMSRRQLQRDFTDHGTTFTRFVSERRASLVASHLRRAARMGQRPAIADLAFRAGFNDLSHFNRTFRQHYDLTPGDFHARHATPTTN</sequence>
<dbReference type="Proteomes" id="UP000199180">
    <property type="component" value="Unassembled WGS sequence"/>
</dbReference>
<dbReference type="PANTHER" id="PTHR46796:SF6">
    <property type="entry name" value="ARAC SUBFAMILY"/>
    <property type="match status" value="1"/>
</dbReference>
<feature type="domain" description="HTH araC/xylS-type" evidence="4">
    <location>
        <begin position="195"/>
        <end position="298"/>
    </location>
</feature>
<organism evidence="5 6">
    <name type="scientific">Paracoccus homiensis</name>
    <dbReference type="NCBI Taxonomy" id="364199"/>
    <lineage>
        <taxon>Bacteria</taxon>
        <taxon>Pseudomonadati</taxon>
        <taxon>Pseudomonadota</taxon>
        <taxon>Alphaproteobacteria</taxon>
        <taxon>Rhodobacterales</taxon>
        <taxon>Paracoccaceae</taxon>
        <taxon>Paracoccus</taxon>
    </lineage>
</organism>
<dbReference type="RefSeq" id="WP_090735867.1">
    <property type="nucleotide sequence ID" value="NZ_FOHO01000010.1"/>
</dbReference>
<dbReference type="SUPFAM" id="SSF46689">
    <property type="entry name" value="Homeodomain-like"/>
    <property type="match status" value="1"/>
</dbReference>
<protein>
    <submittedName>
        <fullName evidence="5">AraC-binding-like domain-containing protein</fullName>
    </submittedName>
</protein>
<dbReference type="Pfam" id="PF12833">
    <property type="entry name" value="HTH_18"/>
    <property type="match status" value="1"/>
</dbReference>
<dbReference type="SMART" id="SM00342">
    <property type="entry name" value="HTH_ARAC"/>
    <property type="match status" value="1"/>
</dbReference>
<name>A0A1I0H658_9RHOB</name>
<dbReference type="PRINTS" id="PR00032">
    <property type="entry name" value="HTHARAC"/>
</dbReference>
<dbReference type="InterPro" id="IPR020449">
    <property type="entry name" value="Tscrpt_reg_AraC-type_HTH"/>
</dbReference>
<keyword evidence="3" id="KW-0804">Transcription</keyword>
<dbReference type="InterPro" id="IPR035418">
    <property type="entry name" value="AraC-bd_2"/>
</dbReference>
<keyword evidence="6" id="KW-1185">Reference proteome</keyword>
<evidence type="ECO:0000256" key="3">
    <source>
        <dbReference type="ARBA" id="ARBA00023163"/>
    </source>
</evidence>
<dbReference type="Pfam" id="PF14525">
    <property type="entry name" value="AraC_binding_2"/>
    <property type="match status" value="1"/>
</dbReference>
<dbReference type="PROSITE" id="PS01124">
    <property type="entry name" value="HTH_ARAC_FAMILY_2"/>
    <property type="match status" value="1"/>
</dbReference>
<dbReference type="PANTHER" id="PTHR46796">
    <property type="entry name" value="HTH-TYPE TRANSCRIPTIONAL ACTIVATOR RHAS-RELATED"/>
    <property type="match status" value="1"/>
</dbReference>
<dbReference type="EMBL" id="FOHO01000010">
    <property type="protein sequence ID" value="SET78303.1"/>
    <property type="molecule type" value="Genomic_DNA"/>
</dbReference>
<dbReference type="InterPro" id="IPR050204">
    <property type="entry name" value="AraC_XylS_family_regulators"/>
</dbReference>
<dbReference type="InterPro" id="IPR018060">
    <property type="entry name" value="HTH_AraC"/>
</dbReference>
<evidence type="ECO:0000313" key="6">
    <source>
        <dbReference type="Proteomes" id="UP000199180"/>
    </source>
</evidence>
<keyword evidence="1" id="KW-0805">Transcription regulation</keyword>
<evidence type="ECO:0000259" key="4">
    <source>
        <dbReference type="PROSITE" id="PS01124"/>
    </source>
</evidence>
<dbReference type="InterPro" id="IPR009057">
    <property type="entry name" value="Homeodomain-like_sf"/>
</dbReference>
<evidence type="ECO:0000313" key="5">
    <source>
        <dbReference type="EMBL" id="SET78303.1"/>
    </source>
</evidence>
<evidence type="ECO:0000256" key="1">
    <source>
        <dbReference type="ARBA" id="ARBA00023015"/>
    </source>
</evidence>
<keyword evidence="2" id="KW-0238">DNA-binding</keyword>
<proteinExistence type="predicted"/>
<dbReference type="OrthoDB" id="9816011at2"/>
<dbReference type="Gene3D" id="1.10.10.60">
    <property type="entry name" value="Homeodomain-like"/>
    <property type="match status" value="1"/>
</dbReference>
<accession>A0A1I0H658</accession>
<dbReference type="GO" id="GO:0003700">
    <property type="term" value="F:DNA-binding transcription factor activity"/>
    <property type="evidence" value="ECO:0007669"/>
    <property type="project" value="InterPro"/>
</dbReference>
<reference evidence="5 6" key="1">
    <citation type="submission" date="2016-10" db="EMBL/GenBank/DDBJ databases">
        <authorList>
            <person name="de Groot N.N."/>
        </authorList>
    </citation>
    <scope>NUCLEOTIDE SEQUENCE [LARGE SCALE GENOMIC DNA]</scope>
    <source>
        <strain evidence="5 6">DSM 17862</strain>
    </source>
</reference>
<evidence type="ECO:0000256" key="2">
    <source>
        <dbReference type="ARBA" id="ARBA00023125"/>
    </source>
</evidence>